<dbReference type="SUPFAM" id="SSF55729">
    <property type="entry name" value="Acyl-CoA N-acyltransferases (Nat)"/>
    <property type="match status" value="1"/>
</dbReference>
<dbReference type="PANTHER" id="PTHR43877:SF2">
    <property type="entry name" value="AMINOALKYLPHOSPHONATE N-ACETYLTRANSFERASE-RELATED"/>
    <property type="match status" value="1"/>
</dbReference>
<keyword evidence="1 4" id="KW-0808">Transferase</keyword>
<feature type="domain" description="N-acetyltransferase" evidence="3">
    <location>
        <begin position="1"/>
        <end position="147"/>
    </location>
</feature>
<evidence type="ECO:0000313" key="5">
    <source>
        <dbReference type="Proteomes" id="UP000316030"/>
    </source>
</evidence>
<dbReference type="InterPro" id="IPR016181">
    <property type="entry name" value="Acyl_CoA_acyltransferase"/>
</dbReference>
<protein>
    <submittedName>
        <fullName evidence="4">Acetyltransferase (GNAT) family protein</fullName>
    </submittedName>
</protein>
<evidence type="ECO:0000313" key="4">
    <source>
        <dbReference type="EMBL" id="SMO78447.1"/>
    </source>
</evidence>
<dbReference type="Proteomes" id="UP000316030">
    <property type="component" value="Unassembled WGS sequence"/>
</dbReference>
<gene>
    <name evidence="4" type="ORF">SAMN06265173_11436</name>
</gene>
<name>A0A521E3B6_9RHOB</name>
<accession>A0A521E3B6</accession>
<dbReference type="OrthoDB" id="281808at2"/>
<evidence type="ECO:0000259" key="3">
    <source>
        <dbReference type="PROSITE" id="PS51186"/>
    </source>
</evidence>
<evidence type="ECO:0000256" key="2">
    <source>
        <dbReference type="ARBA" id="ARBA00023315"/>
    </source>
</evidence>
<dbReference type="Gene3D" id="3.40.630.30">
    <property type="match status" value="1"/>
</dbReference>
<dbReference type="AlphaFoldDB" id="A0A521E3B6"/>
<proteinExistence type="predicted"/>
<keyword evidence="2" id="KW-0012">Acyltransferase</keyword>
<dbReference type="GO" id="GO:0016747">
    <property type="term" value="F:acyltransferase activity, transferring groups other than amino-acyl groups"/>
    <property type="evidence" value="ECO:0007669"/>
    <property type="project" value="InterPro"/>
</dbReference>
<sequence>MIRQATAEDETAIRQCAEAAYVRYVPLIGQKPAPMIADFARQIAQGRVFVSVRDGSLQGFIVFYPEDAHMMLENVAVFPEAAGGGIGKALIRYCEDTARRMGIAAVRLYTNEKMVENLSIYPGMGYVETGRRVEDGFARVFFEKQLS</sequence>
<dbReference type="InterPro" id="IPR050832">
    <property type="entry name" value="Bact_Acetyltransf"/>
</dbReference>
<dbReference type="PANTHER" id="PTHR43877">
    <property type="entry name" value="AMINOALKYLPHOSPHONATE N-ACETYLTRANSFERASE-RELATED-RELATED"/>
    <property type="match status" value="1"/>
</dbReference>
<organism evidence="4 5">
    <name type="scientific">Thalassovita litoralis</name>
    <dbReference type="NCBI Taxonomy" id="1010611"/>
    <lineage>
        <taxon>Bacteria</taxon>
        <taxon>Pseudomonadati</taxon>
        <taxon>Pseudomonadota</taxon>
        <taxon>Alphaproteobacteria</taxon>
        <taxon>Rhodobacterales</taxon>
        <taxon>Roseobacteraceae</taxon>
        <taxon>Thalassovita</taxon>
    </lineage>
</organism>
<dbReference type="Pfam" id="PF00583">
    <property type="entry name" value="Acetyltransf_1"/>
    <property type="match status" value="1"/>
</dbReference>
<dbReference type="PROSITE" id="PS51186">
    <property type="entry name" value="GNAT"/>
    <property type="match status" value="1"/>
</dbReference>
<evidence type="ECO:0000256" key="1">
    <source>
        <dbReference type="ARBA" id="ARBA00022679"/>
    </source>
</evidence>
<dbReference type="CDD" id="cd04301">
    <property type="entry name" value="NAT_SF"/>
    <property type="match status" value="1"/>
</dbReference>
<dbReference type="InterPro" id="IPR000182">
    <property type="entry name" value="GNAT_dom"/>
</dbReference>
<keyword evidence="5" id="KW-1185">Reference proteome</keyword>
<reference evidence="4 5" key="1">
    <citation type="submission" date="2017-05" db="EMBL/GenBank/DDBJ databases">
        <authorList>
            <person name="Varghese N."/>
            <person name="Submissions S."/>
        </authorList>
    </citation>
    <scope>NUCLEOTIDE SEQUENCE [LARGE SCALE GENOMIC DNA]</scope>
    <source>
        <strain evidence="4 5">DSM 29506</strain>
    </source>
</reference>
<dbReference type="EMBL" id="FXTO01000014">
    <property type="protein sequence ID" value="SMO78447.1"/>
    <property type="molecule type" value="Genomic_DNA"/>
</dbReference>
<dbReference type="RefSeq" id="WP_142493669.1">
    <property type="nucleotide sequence ID" value="NZ_FXTO01000014.1"/>
</dbReference>